<evidence type="ECO:0000313" key="1">
    <source>
        <dbReference type="EMBL" id="GAA0448708.1"/>
    </source>
</evidence>
<name>A0ABN0ZIT9_9ACTN</name>
<accession>A0ABN0ZIT9</accession>
<sequence length="70" mass="7548">MTAGRPVLAVICMGAPPGWGRFLRRVPSTLPPITGRRTGRRTGRMRPVAALESPNWGNFISEAEALTCGQ</sequence>
<evidence type="ECO:0008006" key="3">
    <source>
        <dbReference type="Google" id="ProtNLM"/>
    </source>
</evidence>
<gene>
    <name evidence="1" type="ORF">GCM10009544_09370</name>
</gene>
<evidence type="ECO:0000313" key="2">
    <source>
        <dbReference type="Proteomes" id="UP001499895"/>
    </source>
</evidence>
<comment type="caution">
    <text evidence="1">The sequence shown here is derived from an EMBL/GenBank/DDBJ whole genome shotgun (WGS) entry which is preliminary data.</text>
</comment>
<keyword evidence="2" id="KW-1185">Reference proteome</keyword>
<dbReference type="EMBL" id="BAAAHB010000005">
    <property type="protein sequence ID" value="GAA0448708.1"/>
    <property type="molecule type" value="Genomic_DNA"/>
</dbReference>
<protein>
    <recommendedName>
        <fullName evidence="3">DUF397 domain-containing protein</fullName>
    </recommendedName>
</protein>
<dbReference type="Proteomes" id="UP001499895">
    <property type="component" value="Unassembled WGS sequence"/>
</dbReference>
<organism evidence="1 2">
    <name type="scientific">Streptomyces stramineus</name>
    <dbReference type="NCBI Taxonomy" id="173861"/>
    <lineage>
        <taxon>Bacteria</taxon>
        <taxon>Bacillati</taxon>
        <taxon>Actinomycetota</taxon>
        <taxon>Actinomycetes</taxon>
        <taxon>Kitasatosporales</taxon>
        <taxon>Streptomycetaceae</taxon>
        <taxon>Streptomyces</taxon>
    </lineage>
</organism>
<proteinExistence type="predicted"/>
<reference evidence="1 2" key="1">
    <citation type="journal article" date="2019" name="Int. J. Syst. Evol. Microbiol.">
        <title>The Global Catalogue of Microorganisms (GCM) 10K type strain sequencing project: providing services to taxonomists for standard genome sequencing and annotation.</title>
        <authorList>
            <consortium name="The Broad Institute Genomics Platform"/>
            <consortium name="The Broad Institute Genome Sequencing Center for Infectious Disease"/>
            <person name="Wu L."/>
            <person name="Ma J."/>
        </authorList>
    </citation>
    <scope>NUCLEOTIDE SEQUENCE [LARGE SCALE GENOMIC DNA]</scope>
    <source>
        <strain evidence="1 2">JCM 10649</strain>
    </source>
</reference>